<protein>
    <submittedName>
        <fullName evidence="5">Spermidine/putrescine ABC transporter substrate-binding protein</fullName>
    </submittedName>
</protein>
<evidence type="ECO:0000256" key="3">
    <source>
        <dbReference type="ARBA" id="ARBA00022729"/>
    </source>
</evidence>
<keyword evidence="6" id="KW-1185">Reference proteome</keyword>
<organism evidence="5 6">
    <name type="scientific">Kistimonas scapharcae</name>
    <dbReference type="NCBI Taxonomy" id="1036133"/>
    <lineage>
        <taxon>Bacteria</taxon>
        <taxon>Pseudomonadati</taxon>
        <taxon>Pseudomonadota</taxon>
        <taxon>Gammaproteobacteria</taxon>
        <taxon>Oceanospirillales</taxon>
        <taxon>Endozoicomonadaceae</taxon>
        <taxon>Kistimonas</taxon>
    </lineage>
</organism>
<evidence type="ECO:0000313" key="5">
    <source>
        <dbReference type="EMBL" id="GAA4651634.1"/>
    </source>
</evidence>
<dbReference type="PANTHER" id="PTHR30222:SF17">
    <property type="entry name" value="SPERMIDINE_PUTRESCINE-BINDING PERIPLASMIC PROTEIN"/>
    <property type="match status" value="1"/>
</dbReference>
<dbReference type="PROSITE" id="PS51318">
    <property type="entry name" value="TAT"/>
    <property type="match status" value="1"/>
</dbReference>
<accession>A0ABP8V7V0</accession>
<proteinExistence type="predicted"/>
<evidence type="ECO:0000256" key="2">
    <source>
        <dbReference type="ARBA" id="ARBA00022448"/>
    </source>
</evidence>
<dbReference type="CDD" id="cd13590">
    <property type="entry name" value="PBP2_PotD_PotF_like"/>
    <property type="match status" value="1"/>
</dbReference>
<reference evidence="6" key="1">
    <citation type="journal article" date="2019" name="Int. J. Syst. Evol. Microbiol.">
        <title>The Global Catalogue of Microorganisms (GCM) 10K type strain sequencing project: providing services to taxonomists for standard genome sequencing and annotation.</title>
        <authorList>
            <consortium name="The Broad Institute Genomics Platform"/>
            <consortium name="The Broad Institute Genome Sequencing Center for Infectious Disease"/>
            <person name="Wu L."/>
            <person name="Ma J."/>
        </authorList>
    </citation>
    <scope>NUCLEOTIDE SEQUENCE [LARGE SCALE GENOMIC DNA]</scope>
    <source>
        <strain evidence="6">JCM 17805</strain>
    </source>
</reference>
<dbReference type="InterPro" id="IPR006059">
    <property type="entry name" value="SBP"/>
</dbReference>
<name>A0ABP8V7V0_9GAMM</name>
<evidence type="ECO:0000256" key="4">
    <source>
        <dbReference type="ARBA" id="ARBA00022764"/>
    </source>
</evidence>
<dbReference type="Pfam" id="PF13416">
    <property type="entry name" value="SBP_bac_8"/>
    <property type="match status" value="1"/>
</dbReference>
<dbReference type="PRINTS" id="PR00909">
    <property type="entry name" value="SPERMDNBNDNG"/>
</dbReference>
<dbReference type="PANTHER" id="PTHR30222">
    <property type="entry name" value="SPERMIDINE/PUTRESCINE-BINDING PERIPLASMIC PROTEIN"/>
    <property type="match status" value="1"/>
</dbReference>
<comment type="caution">
    <text evidence="5">The sequence shown here is derived from an EMBL/GenBank/DDBJ whole genome shotgun (WGS) entry which is preliminary data.</text>
</comment>
<dbReference type="Gene3D" id="3.40.190.10">
    <property type="entry name" value="Periplasmic binding protein-like II"/>
    <property type="match status" value="2"/>
</dbReference>
<keyword evidence="3" id="KW-0732">Signal</keyword>
<keyword evidence="2" id="KW-0813">Transport</keyword>
<keyword evidence="4" id="KW-0574">Periplasm</keyword>
<sequence>MDSIDRKKFMRELRSYTNGSISRRQFLGRTGLGLATAVMASSMPGLMAGRAFASDKSIGDRVVLATWPNYHAQDNFNAFARASGARVHVNVFGSNEEMLAKLQAGGSGWDVFVPTNYTLSTYVDLDLIEPLDLSKLPNFRPGAYEKRFMEPGIIDGKVYAVPKNWGTTGYVLNSKKITSSPSTWKEFWDITMGKGSGRTIVHDYQLTTIGNALKYFGYSFNSVDPNELAQAEELLLKAKPHLFAITSDYQPAMRNGDAWMSMCWTGDASQLSRDMPEMQYVLGTEGGELWSDFYAIPKGAKHRDAAYALINYLLDPSINAQEVLAHGYPSGDRRTDELLPAEMLNDPIMYPAAELLDALEFGAAATLTHPLRAELIARFKSA</sequence>
<dbReference type="InterPro" id="IPR001188">
    <property type="entry name" value="Sperm_putr-bd"/>
</dbReference>
<evidence type="ECO:0000256" key="1">
    <source>
        <dbReference type="ARBA" id="ARBA00004418"/>
    </source>
</evidence>
<dbReference type="SUPFAM" id="SSF53850">
    <property type="entry name" value="Periplasmic binding protein-like II"/>
    <property type="match status" value="1"/>
</dbReference>
<dbReference type="InterPro" id="IPR006311">
    <property type="entry name" value="TAT_signal"/>
</dbReference>
<dbReference type="RefSeq" id="WP_345198052.1">
    <property type="nucleotide sequence ID" value="NZ_BAABFL010000458.1"/>
</dbReference>
<comment type="subcellular location">
    <subcellularLocation>
        <location evidence="1">Periplasm</location>
    </subcellularLocation>
</comment>
<gene>
    <name evidence="5" type="ORF">GCM10023116_39180</name>
</gene>
<dbReference type="Proteomes" id="UP001500604">
    <property type="component" value="Unassembled WGS sequence"/>
</dbReference>
<evidence type="ECO:0000313" key="6">
    <source>
        <dbReference type="Proteomes" id="UP001500604"/>
    </source>
</evidence>
<dbReference type="EMBL" id="BAABFL010000458">
    <property type="protein sequence ID" value="GAA4651634.1"/>
    <property type="molecule type" value="Genomic_DNA"/>
</dbReference>